<sequence>MSKKTPKVSVIMAEYNTRRCDLENSIKSILEQSFQDFEFIIVDDCGKNDLDAINKNFNDKRIKIIKNVRNKGLEYSLNRAIKSAKADFLVRMDTDDIAKPARIRKLYSYITRHPEFAVVGSRAVEFTDNVEIGVLGRCGEKTAKELVYEHAFVHPSVIMKKSAVVDVGGYVDYYKRAEDFALWCELLLKGYRLYVINDILLKYRVNPEDYDKRRLKNRIGEIRARLHYYPKLKAPFLCYFVIVKSIFSGLFPIKFVRLYRKNIVVRRNK</sequence>
<dbReference type="EMBL" id="CP124550">
    <property type="protein sequence ID" value="WIO45724.1"/>
    <property type="molecule type" value="Genomic_DNA"/>
</dbReference>
<keyword evidence="4" id="KW-0472">Membrane</keyword>
<keyword evidence="4" id="KW-0812">Transmembrane</keyword>
<dbReference type="EC" id="2.4.-.-" evidence="6"/>
<accession>A0ABY8WXR6</accession>
<dbReference type="Proteomes" id="UP001177295">
    <property type="component" value="Chromosome"/>
</dbReference>
<reference evidence="6 7" key="1">
    <citation type="journal article" date="2023" name="Cell">
        <title>Genetic manipulation of Patescibacteria provides mechanistic insights into microbial dark matter and the epibiotic lifestyle.</title>
        <authorList>
            <person name="Wang Y."/>
            <person name="Gallagher L.A."/>
            <person name="Andrade P.A."/>
            <person name="Liu A."/>
            <person name="Humphreys I.R."/>
            <person name="Turkarslan S."/>
            <person name="Cutler K.J."/>
            <person name="Arrieta-Ortiz M.L."/>
            <person name="Li Y."/>
            <person name="Radey M.C."/>
            <person name="McLean J.S."/>
            <person name="Cong Q."/>
            <person name="Baker D."/>
            <person name="Baliga N.S."/>
            <person name="Peterson S.B."/>
            <person name="Mougous J.D."/>
        </authorList>
    </citation>
    <scope>NUCLEOTIDE SEQUENCE [LARGE SCALE GENOMIC DNA]</scope>
    <source>
        <strain evidence="6 7">ML1</strain>
    </source>
</reference>
<dbReference type="GO" id="GO:0016757">
    <property type="term" value="F:glycosyltransferase activity"/>
    <property type="evidence" value="ECO:0007669"/>
    <property type="project" value="UniProtKB-KW"/>
</dbReference>
<gene>
    <name evidence="6" type="primary">epsE</name>
    <name evidence="6" type="ORF">SEML1_0082</name>
</gene>
<feature type="transmembrane region" description="Helical" evidence="4">
    <location>
        <begin position="239"/>
        <end position="259"/>
    </location>
</feature>
<feature type="domain" description="Glycosyltransferase 2-like" evidence="5">
    <location>
        <begin position="9"/>
        <end position="134"/>
    </location>
</feature>
<proteinExistence type="inferred from homology"/>
<keyword evidence="7" id="KW-1185">Reference proteome</keyword>
<keyword evidence="3 6" id="KW-0808">Transferase</keyword>
<dbReference type="PANTHER" id="PTHR43685:SF5">
    <property type="entry name" value="GLYCOSYLTRANSFERASE EPSE-RELATED"/>
    <property type="match status" value="1"/>
</dbReference>
<name>A0ABY8WXR6_9BACT</name>
<organism evidence="6 7">
    <name type="scientific">Candidatus Southlakia epibionticum</name>
    <dbReference type="NCBI Taxonomy" id="3043284"/>
    <lineage>
        <taxon>Bacteria</taxon>
        <taxon>Candidatus Saccharimonadota</taxon>
        <taxon>Candidatus Saccharimonadia</taxon>
        <taxon>Candidatus Saccharimonadales</taxon>
        <taxon>Candidatus Saccharimonadaceae</taxon>
        <taxon>Candidatus Southlakia</taxon>
    </lineage>
</organism>
<dbReference type="InterPro" id="IPR001173">
    <property type="entry name" value="Glyco_trans_2-like"/>
</dbReference>
<evidence type="ECO:0000256" key="4">
    <source>
        <dbReference type="SAM" id="Phobius"/>
    </source>
</evidence>
<keyword evidence="4" id="KW-1133">Transmembrane helix</keyword>
<evidence type="ECO:0000313" key="7">
    <source>
        <dbReference type="Proteomes" id="UP001177295"/>
    </source>
</evidence>
<keyword evidence="2 6" id="KW-0328">Glycosyltransferase</keyword>
<evidence type="ECO:0000256" key="3">
    <source>
        <dbReference type="ARBA" id="ARBA00022679"/>
    </source>
</evidence>
<evidence type="ECO:0000256" key="2">
    <source>
        <dbReference type="ARBA" id="ARBA00022676"/>
    </source>
</evidence>
<evidence type="ECO:0000313" key="6">
    <source>
        <dbReference type="EMBL" id="WIO45724.1"/>
    </source>
</evidence>
<dbReference type="PANTHER" id="PTHR43685">
    <property type="entry name" value="GLYCOSYLTRANSFERASE"/>
    <property type="match status" value="1"/>
</dbReference>
<dbReference type="Gene3D" id="3.90.550.10">
    <property type="entry name" value="Spore Coat Polysaccharide Biosynthesis Protein SpsA, Chain A"/>
    <property type="match status" value="1"/>
</dbReference>
<dbReference type="SUPFAM" id="SSF53448">
    <property type="entry name" value="Nucleotide-diphospho-sugar transferases"/>
    <property type="match status" value="1"/>
</dbReference>
<comment type="similarity">
    <text evidence="1">Belongs to the glycosyltransferase 2 family.</text>
</comment>
<protein>
    <submittedName>
        <fullName evidence="6">Glycosyltransferase EpsE</fullName>
        <ecNumber evidence="6">2.4.-.-</ecNumber>
    </submittedName>
</protein>
<dbReference type="Pfam" id="PF00535">
    <property type="entry name" value="Glycos_transf_2"/>
    <property type="match status" value="1"/>
</dbReference>
<evidence type="ECO:0000259" key="5">
    <source>
        <dbReference type="Pfam" id="PF00535"/>
    </source>
</evidence>
<evidence type="ECO:0000256" key="1">
    <source>
        <dbReference type="ARBA" id="ARBA00006739"/>
    </source>
</evidence>
<dbReference type="RefSeq" id="WP_376754097.1">
    <property type="nucleotide sequence ID" value="NZ_CP124550.1"/>
</dbReference>
<dbReference type="InterPro" id="IPR029044">
    <property type="entry name" value="Nucleotide-diphossugar_trans"/>
</dbReference>
<dbReference type="InterPro" id="IPR050834">
    <property type="entry name" value="Glycosyltransf_2"/>
</dbReference>